<sequence length="162" mass="18451">MKAKDLMIPIQDYLRPDNTLKEAVNLLKTAKRGEDRIGVKGLPVLDEKGRLIGMLSMRDILKVVFPFYMSMMDLGDFTWDGMVESIARRSSDKLVKDVMSKVIITVDENASLMECVDHMIKHNIKRLPVVDKSGKAVGMLYERDVFFAIIKAMLEENNGDRK</sequence>
<feature type="domain" description="CBS" evidence="2">
    <location>
        <begin position="7"/>
        <end position="74"/>
    </location>
</feature>
<protein>
    <submittedName>
        <fullName evidence="3">CBS domain-containing protein</fullName>
    </submittedName>
</protein>
<organism evidence="3">
    <name type="scientific">hot springs metagenome</name>
    <dbReference type="NCBI Taxonomy" id="433727"/>
    <lineage>
        <taxon>unclassified sequences</taxon>
        <taxon>metagenomes</taxon>
        <taxon>ecological metagenomes</taxon>
    </lineage>
</organism>
<name>A0A5J4L1C6_9ZZZZ</name>
<proteinExistence type="predicted"/>
<keyword evidence="1" id="KW-0129">CBS domain</keyword>
<dbReference type="SUPFAM" id="SSF54631">
    <property type="entry name" value="CBS-domain pair"/>
    <property type="match status" value="1"/>
</dbReference>
<dbReference type="InterPro" id="IPR000644">
    <property type="entry name" value="CBS_dom"/>
</dbReference>
<dbReference type="Gene3D" id="3.10.580.10">
    <property type="entry name" value="CBS-domain"/>
    <property type="match status" value="1"/>
</dbReference>
<dbReference type="InterPro" id="IPR046342">
    <property type="entry name" value="CBS_dom_sf"/>
</dbReference>
<dbReference type="PANTHER" id="PTHR43080">
    <property type="entry name" value="CBS DOMAIN-CONTAINING PROTEIN CBSX3, MITOCHONDRIAL"/>
    <property type="match status" value="1"/>
</dbReference>
<reference evidence="3" key="1">
    <citation type="submission" date="2019-10" db="EMBL/GenBank/DDBJ databases">
        <title>Metagenomic sequencing of thiosulfate-disproportionating enrichment culture.</title>
        <authorList>
            <person name="Umezawa K."/>
            <person name="Kojima H."/>
            <person name="Fukui M."/>
        </authorList>
    </citation>
    <scope>NUCLEOTIDE SEQUENCE</scope>
    <source>
        <strain evidence="3">45J</strain>
    </source>
</reference>
<dbReference type="Pfam" id="PF00571">
    <property type="entry name" value="CBS"/>
    <property type="match status" value="2"/>
</dbReference>
<gene>
    <name evidence="3" type="ORF">A45J_1773</name>
</gene>
<dbReference type="PROSITE" id="PS51371">
    <property type="entry name" value="CBS"/>
    <property type="match status" value="2"/>
</dbReference>
<dbReference type="AlphaFoldDB" id="A0A5J4L1C6"/>
<accession>A0A5J4L1C6</accession>
<dbReference type="SMART" id="SM00116">
    <property type="entry name" value="CBS"/>
    <property type="match status" value="2"/>
</dbReference>
<comment type="caution">
    <text evidence="3">The sequence shown here is derived from an EMBL/GenBank/DDBJ whole genome shotgun (WGS) entry which is preliminary data.</text>
</comment>
<dbReference type="InterPro" id="IPR051257">
    <property type="entry name" value="Diverse_CBS-Domain"/>
</dbReference>
<dbReference type="CDD" id="cd02205">
    <property type="entry name" value="CBS_pair_SF"/>
    <property type="match status" value="1"/>
</dbReference>
<evidence type="ECO:0000256" key="1">
    <source>
        <dbReference type="ARBA" id="ARBA00023122"/>
    </source>
</evidence>
<feature type="domain" description="CBS" evidence="2">
    <location>
        <begin position="99"/>
        <end position="156"/>
    </location>
</feature>
<evidence type="ECO:0000313" key="3">
    <source>
        <dbReference type="EMBL" id="GER94015.1"/>
    </source>
</evidence>
<dbReference type="EMBL" id="BLAB01000001">
    <property type="protein sequence ID" value="GER94015.1"/>
    <property type="molecule type" value="Genomic_DNA"/>
</dbReference>
<evidence type="ECO:0000259" key="2">
    <source>
        <dbReference type="PROSITE" id="PS51371"/>
    </source>
</evidence>
<dbReference type="PANTHER" id="PTHR43080:SF2">
    <property type="entry name" value="CBS DOMAIN-CONTAINING PROTEIN"/>
    <property type="match status" value="1"/>
</dbReference>